<name>A0A9W9KN94_9EURO</name>
<evidence type="ECO:0000313" key="2">
    <source>
        <dbReference type="EMBL" id="KAJ5111752.1"/>
    </source>
</evidence>
<dbReference type="OrthoDB" id="4323609at2759"/>
<accession>A0A9W9KN94</accession>
<evidence type="ECO:0000256" key="1">
    <source>
        <dbReference type="SAM" id="MobiDB-lite"/>
    </source>
</evidence>
<organism evidence="2 3">
    <name type="scientific">Penicillium alfredii</name>
    <dbReference type="NCBI Taxonomy" id="1506179"/>
    <lineage>
        <taxon>Eukaryota</taxon>
        <taxon>Fungi</taxon>
        <taxon>Dikarya</taxon>
        <taxon>Ascomycota</taxon>
        <taxon>Pezizomycotina</taxon>
        <taxon>Eurotiomycetes</taxon>
        <taxon>Eurotiomycetidae</taxon>
        <taxon>Eurotiales</taxon>
        <taxon>Aspergillaceae</taxon>
        <taxon>Penicillium</taxon>
    </lineage>
</organism>
<reference evidence="2" key="1">
    <citation type="submission" date="2022-11" db="EMBL/GenBank/DDBJ databases">
        <authorList>
            <person name="Petersen C."/>
        </authorList>
    </citation>
    <scope>NUCLEOTIDE SEQUENCE</scope>
    <source>
        <strain evidence="2">IBT 34128</strain>
    </source>
</reference>
<sequence>MSNTQPQCACSAFFATEDNLQQHLAEYRSREQRLQAELERCRTHSRTDGDDGRDKNDNRGECEDDPYYYVKAAGNPMGADVACEEVHDDEDERKRAYIKKTCDELCERSDKQLALAMTQCRSAVVGKKRTWEMAALDSEMSRARAEFDGIKTTALDQPHLQINESDGLHLLGSACIEPSAHPIPMQSHIELPRLAAMTEPVNTSSSRDMPTEEVYFNHGEGQTQGLDLLQDFDAPILQIMNSVPALTNKWTAENYGTIGTNTEAAVYHEL</sequence>
<protein>
    <submittedName>
        <fullName evidence="2">Uncharacterized protein</fullName>
    </submittedName>
</protein>
<dbReference type="EMBL" id="JAPMSZ010000002">
    <property type="protein sequence ID" value="KAJ5111752.1"/>
    <property type="molecule type" value="Genomic_DNA"/>
</dbReference>
<reference evidence="2" key="2">
    <citation type="journal article" date="2023" name="IMA Fungus">
        <title>Comparative genomic study of the Penicillium genus elucidates a diverse pangenome and 15 lateral gene transfer events.</title>
        <authorList>
            <person name="Petersen C."/>
            <person name="Sorensen T."/>
            <person name="Nielsen M.R."/>
            <person name="Sondergaard T.E."/>
            <person name="Sorensen J.L."/>
            <person name="Fitzpatrick D.A."/>
            <person name="Frisvad J.C."/>
            <person name="Nielsen K.L."/>
        </authorList>
    </citation>
    <scope>NUCLEOTIDE SEQUENCE</scope>
    <source>
        <strain evidence="2">IBT 34128</strain>
    </source>
</reference>
<dbReference type="AlphaFoldDB" id="A0A9W9KN94"/>
<evidence type="ECO:0000313" key="3">
    <source>
        <dbReference type="Proteomes" id="UP001141434"/>
    </source>
</evidence>
<dbReference type="GeneID" id="81391132"/>
<gene>
    <name evidence="2" type="ORF">NUU61_001382</name>
</gene>
<dbReference type="RefSeq" id="XP_056515231.1">
    <property type="nucleotide sequence ID" value="XM_056651964.1"/>
</dbReference>
<keyword evidence="3" id="KW-1185">Reference proteome</keyword>
<comment type="caution">
    <text evidence="2">The sequence shown here is derived from an EMBL/GenBank/DDBJ whole genome shotgun (WGS) entry which is preliminary data.</text>
</comment>
<feature type="region of interest" description="Disordered" evidence="1">
    <location>
        <begin position="39"/>
        <end position="61"/>
    </location>
</feature>
<proteinExistence type="predicted"/>
<dbReference type="Proteomes" id="UP001141434">
    <property type="component" value="Unassembled WGS sequence"/>
</dbReference>